<dbReference type="AlphaFoldDB" id="A0ABD4SVM2"/>
<dbReference type="RefSeq" id="WP_239894322.1">
    <property type="nucleotide sequence ID" value="NZ_JAJAXM010000025.1"/>
</dbReference>
<name>A0ABD4SVM2_9NEIS</name>
<reference evidence="1 2" key="1">
    <citation type="submission" date="2021-10" db="EMBL/GenBank/DDBJ databases">
        <title>Whole-genome sequencing analysis of Laribacter hongkongensis: virulence gene profiles, carbohydrate-active enzyme prediction, and antimicrobial resistance characterization.</title>
        <authorList>
            <person name="Yuan P."/>
            <person name="Zhan Y."/>
            <person name="Chen D."/>
        </authorList>
    </citation>
    <scope>NUCLEOTIDE SEQUENCE [LARGE SCALE GENOMIC DNA]</scope>
    <source>
        <strain evidence="1 2">W67</strain>
    </source>
</reference>
<accession>A0ABD4SVM2</accession>
<organism evidence="1 2">
    <name type="scientific">Laribacter hongkongensis</name>
    <dbReference type="NCBI Taxonomy" id="168471"/>
    <lineage>
        <taxon>Bacteria</taxon>
        <taxon>Pseudomonadati</taxon>
        <taxon>Pseudomonadota</taxon>
        <taxon>Betaproteobacteria</taxon>
        <taxon>Neisseriales</taxon>
        <taxon>Aquaspirillaceae</taxon>
        <taxon>Laribacter</taxon>
    </lineage>
</organism>
<dbReference type="Proteomes" id="UP001200247">
    <property type="component" value="Unassembled WGS sequence"/>
</dbReference>
<comment type="caution">
    <text evidence="1">The sequence shown here is derived from an EMBL/GenBank/DDBJ whole genome shotgun (WGS) entry which is preliminary data.</text>
</comment>
<gene>
    <name evidence="1" type="ORF">LH440_12695</name>
</gene>
<protein>
    <submittedName>
        <fullName evidence="1">Uncharacterized protein</fullName>
    </submittedName>
</protein>
<proteinExistence type="predicted"/>
<evidence type="ECO:0000313" key="2">
    <source>
        <dbReference type="Proteomes" id="UP001200247"/>
    </source>
</evidence>
<evidence type="ECO:0000313" key="1">
    <source>
        <dbReference type="EMBL" id="MCG9026745.1"/>
    </source>
</evidence>
<sequence>MKLERMIAIGALRAHIPTQTLYQCPDCGEWHQWYLDAQECCTPDIEQTNARRCPECKQIHPDTLTAALCCHDEEYWQDRLADDPLVAGPGVMLTAEEKAAQMLSIIDAY</sequence>
<dbReference type="EMBL" id="JAJAXM010000025">
    <property type="protein sequence ID" value="MCG9026745.1"/>
    <property type="molecule type" value="Genomic_DNA"/>
</dbReference>